<dbReference type="InterPro" id="IPR004252">
    <property type="entry name" value="Probable_transposase_24"/>
</dbReference>
<feature type="region of interest" description="Disordered" evidence="1">
    <location>
        <begin position="48"/>
        <end position="176"/>
    </location>
</feature>
<gene>
    <name evidence="2" type="ORF">Scep_020226</name>
</gene>
<name>A0AAP0ICK1_9MAGN</name>
<proteinExistence type="predicted"/>
<dbReference type="Proteomes" id="UP001419268">
    <property type="component" value="Unassembled WGS sequence"/>
</dbReference>
<dbReference type="EMBL" id="JBBNAG010000008">
    <property type="protein sequence ID" value="KAK9112707.1"/>
    <property type="molecule type" value="Genomic_DNA"/>
</dbReference>
<evidence type="ECO:0000313" key="3">
    <source>
        <dbReference type="Proteomes" id="UP001419268"/>
    </source>
</evidence>
<reference evidence="2 3" key="1">
    <citation type="submission" date="2024-01" db="EMBL/GenBank/DDBJ databases">
        <title>Genome assemblies of Stephania.</title>
        <authorList>
            <person name="Yang L."/>
        </authorList>
    </citation>
    <scope>NUCLEOTIDE SEQUENCE [LARGE SCALE GENOMIC DNA]</scope>
    <source>
        <strain evidence="2">JXDWG</strain>
        <tissue evidence="2">Leaf</tissue>
    </source>
</reference>
<dbReference type="Pfam" id="PF03004">
    <property type="entry name" value="Transposase_24"/>
    <property type="match status" value="1"/>
</dbReference>
<accession>A0AAP0ICK1</accession>
<organism evidence="2 3">
    <name type="scientific">Stephania cephalantha</name>
    <dbReference type="NCBI Taxonomy" id="152367"/>
    <lineage>
        <taxon>Eukaryota</taxon>
        <taxon>Viridiplantae</taxon>
        <taxon>Streptophyta</taxon>
        <taxon>Embryophyta</taxon>
        <taxon>Tracheophyta</taxon>
        <taxon>Spermatophyta</taxon>
        <taxon>Magnoliopsida</taxon>
        <taxon>Ranunculales</taxon>
        <taxon>Menispermaceae</taxon>
        <taxon>Menispermoideae</taxon>
        <taxon>Cissampelideae</taxon>
        <taxon>Stephania</taxon>
    </lineage>
</organism>
<evidence type="ECO:0000256" key="1">
    <source>
        <dbReference type="SAM" id="MobiDB-lite"/>
    </source>
</evidence>
<feature type="compositionally biased region" description="Pro residues" evidence="1">
    <location>
        <begin position="158"/>
        <end position="167"/>
    </location>
</feature>
<dbReference type="AlphaFoldDB" id="A0AAP0ICK1"/>
<feature type="compositionally biased region" description="Low complexity" evidence="1">
    <location>
        <begin position="120"/>
        <end position="133"/>
    </location>
</feature>
<protein>
    <submittedName>
        <fullName evidence="2">Uncharacterized protein</fullName>
    </submittedName>
</protein>
<keyword evidence="3" id="KW-1185">Reference proteome</keyword>
<sequence length="399" mass="43175">MACSEGGHPDSLKSFVIGSVIFIILVGLKPRSFSLVFPIVGKIQHGTETSGRQIPTDGDLDGQPQIGGGGGRTPAAQGRGLSRGRGQSGRGRAASGDRGSLREGRTGPIVSGARSSRHGTSSPTISAPPSTASLHHLAGPMRPWEPRSSASKAQWSSPQPPRSPFPSLPQEDTGRDEEARPILLDSPLLLSLSDFRARSDKASHNRKNEKGGPGTGPSKHTGGTRSFRTYEDILALDKDEYDEVTPNDVFLHVHTKDHDGVTFIDSRLAHFHAKLVRWCEEHTQATPDQPIDEEQLYYDAAGSAPKGRVYGLDHLLRRRGDMRDPGASTSPTRADGAAFEFDALVRGLRGLRLSCESIGNAHGLWCEHLSAPPPPPPQEHHRHVEHSYIVRSNSIHVHM</sequence>
<feature type="compositionally biased region" description="Basic and acidic residues" evidence="1">
    <location>
        <begin position="199"/>
        <end position="210"/>
    </location>
</feature>
<feature type="region of interest" description="Disordered" evidence="1">
    <location>
        <begin position="199"/>
        <end position="225"/>
    </location>
</feature>
<evidence type="ECO:0000313" key="2">
    <source>
        <dbReference type="EMBL" id="KAK9112707.1"/>
    </source>
</evidence>
<comment type="caution">
    <text evidence="2">The sequence shown here is derived from an EMBL/GenBank/DDBJ whole genome shotgun (WGS) entry which is preliminary data.</text>
</comment>